<name>A0A417YHW6_9BACI</name>
<keyword evidence="2" id="KW-1185">Reference proteome</keyword>
<organism evidence="1 2">
    <name type="scientific">Oceanobacillus profundus</name>
    <dbReference type="NCBI Taxonomy" id="372463"/>
    <lineage>
        <taxon>Bacteria</taxon>
        <taxon>Bacillati</taxon>
        <taxon>Bacillota</taxon>
        <taxon>Bacilli</taxon>
        <taxon>Bacillales</taxon>
        <taxon>Bacillaceae</taxon>
        <taxon>Oceanobacillus</taxon>
    </lineage>
</organism>
<sequence>MSSSLIKDHSLNCFQTVITSLAIQQGIPKEEIWYQCGLYFDIKDGINFLLDPKYKTIHSQFKNDINFYSQDYALLDKCIESVDKLLVSHGPVALTVDAFELDYTVSYKNLNLDHFIEVYEKEGEAYKIFDHYYHFEGKITRENLVKAMESYQANFNNAILQLYFIKAKANFKGLTQKEILLIVAENYNAMLGIRTIKNKDLKGYFGIQGLPPLKDRLLLTIRDGDNKEYEQFEDEIGHWFNSLKDFSNSRLNFYRLLEKHIPSHDTSFLITASHSWSSLSNMLLKGLHTNKLTQMYERIEKKFNKIIQCEHDNLVRLSTLIVDLERNLNE</sequence>
<reference evidence="1 2" key="1">
    <citation type="journal article" date="2007" name="Int. J. Syst. Evol. Microbiol.">
        <title>Oceanobacillus profundus sp. nov., isolated from a deep-sea sediment core.</title>
        <authorList>
            <person name="Kim Y.G."/>
            <person name="Choi D.H."/>
            <person name="Hyun S."/>
            <person name="Cho B.C."/>
        </authorList>
    </citation>
    <scope>NUCLEOTIDE SEQUENCE [LARGE SCALE GENOMIC DNA]</scope>
    <source>
        <strain evidence="1 2">DSM 18246</strain>
    </source>
</reference>
<protein>
    <recommendedName>
        <fullName evidence="3">Butirosin biosynthesis protein H N-terminal domain-containing protein</fullName>
    </recommendedName>
</protein>
<dbReference type="EMBL" id="QWEH01000005">
    <property type="protein sequence ID" value="RHW32544.1"/>
    <property type="molecule type" value="Genomic_DNA"/>
</dbReference>
<dbReference type="Proteomes" id="UP000285456">
    <property type="component" value="Unassembled WGS sequence"/>
</dbReference>
<dbReference type="OrthoDB" id="2525930at2"/>
<proteinExistence type="predicted"/>
<dbReference type="AlphaFoldDB" id="A0A417YHW6"/>
<comment type="caution">
    <text evidence="1">The sequence shown here is derived from an EMBL/GenBank/DDBJ whole genome shotgun (WGS) entry which is preliminary data.</text>
</comment>
<evidence type="ECO:0008006" key="3">
    <source>
        <dbReference type="Google" id="ProtNLM"/>
    </source>
</evidence>
<evidence type="ECO:0000313" key="2">
    <source>
        <dbReference type="Proteomes" id="UP000285456"/>
    </source>
</evidence>
<gene>
    <name evidence="1" type="ORF">D1B32_09440</name>
</gene>
<dbReference type="RefSeq" id="WP_118889183.1">
    <property type="nucleotide sequence ID" value="NZ_JAMAWL010000013.1"/>
</dbReference>
<accession>A0A417YHW6</accession>
<evidence type="ECO:0000313" key="1">
    <source>
        <dbReference type="EMBL" id="RHW32544.1"/>
    </source>
</evidence>